<accession>A0AAX3BBN0</accession>
<dbReference type="SUPFAM" id="SSF56801">
    <property type="entry name" value="Acetyl-CoA synthetase-like"/>
    <property type="match status" value="1"/>
</dbReference>
<dbReference type="Proteomes" id="UP001056539">
    <property type="component" value="Chromosome"/>
</dbReference>
<dbReference type="PANTHER" id="PTHR43272">
    <property type="entry name" value="LONG-CHAIN-FATTY-ACID--COA LIGASE"/>
    <property type="match status" value="1"/>
</dbReference>
<evidence type="ECO:0000313" key="5">
    <source>
        <dbReference type="EMBL" id="URA09635.1"/>
    </source>
</evidence>
<dbReference type="RefSeq" id="WP_271434772.1">
    <property type="nucleotide sequence ID" value="NZ_CP073355.1"/>
</dbReference>
<dbReference type="InterPro" id="IPR025110">
    <property type="entry name" value="AMP-bd_C"/>
</dbReference>
<reference evidence="5" key="2">
    <citation type="submission" date="2022-06" db="EMBL/GenBank/DDBJ databases">
        <title>Thermospira aquatica gen. nov., sp. nov.</title>
        <authorList>
            <person name="Ben Ali Gam Z."/>
            <person name="Labat M."/>
        </authorList>
    </citation>
    <scope>NUCLEOTIDE SEQUENCE</scope>
    <source>
        <strain evidence="5">F1F22</strain>
    </source>
</reference>
<feature type="transmembrane region" description="Helical" evidence="2">
    <location>
        <begin position="80"/>
        <end position="100"/>
    </location>
</feature>
<dbReference type="PANTHER" id="PTHR43272:SF52">
    <property type="entry name" value="AMP-DEPENDENT SYNTHETASE_LIGASE DOMAIN-CONTAINING PROTEIN"/>
    <property type="match status" value="1"/>
</dbReference>
<dbReference type="Gene3D" id="3.40.50.980">
    <property type="match status" value="1"/>
</dbReference>
<evidence type="ECO:0000256" key="2">
    <source>
        <dbReference type="SAM" id="Phobius"/>
    </source>
</evidence>
<dbReference type="InterPro" id="IPR045851">
    <property type="entry name" value="AMP-bd_C_sf"/>
</dbReference>
<dbReference type="KEGG" id="taqu:KDW03_09095"/>
<dbReference type="PROSITE" id="PS00455">
    <property type="entry name" value="AMP_BINDING"/>
    <property type="match status" value="1"/>
</dbReference>
<dbReference type="AlphaFoldDB" id="A0AAX3BBN0"/>
<gene>
    <name evidence="5" type="ORF">KDW03_09095</name>
</gene>
<dbReference type="InterPro" id="IPR020845">
    <property type="entry name" value="AMP-binding_CS"/>
</dbReference>
<feature type="domain" description="AMP-binding enzyme C-terminal" evidence="4">
    <location>
        <begin position="523"/>
        <end position="617"/>
    </location>
</feature>
<evidence type="ECO:0000259" key="3">
    <source>
        <dbReference type="Pfam" id="PF00501"/>
    </source>
</evidence>
<protein>
    <submittedName>
        <fullName evidence="5">AMP-binding protein</fullName>
    </submittedName>
</protein>
<evidence type="ECO:0000256" key="1">
    <source>
        <dbReference type="ARBA" id="ARBA00024484"/>
    </source>
</evidence>
<keyword evidence="2" id="KW-0812">Transmembrane</keyword>
<evidence type="ECO:0000313" key="6">
    <source>
        <dbReference type="Proteomes" id="UP001056539"/>
    </source>
</evidence>
<feature type="domain" description="AMP-dependent synthetase/ligase" evidence="3">
    <location>
        <begin position="28"/>
        <end position="471"/>
    </location>
</feature>
<comment type="catalytic activity">
    <reaction evidence="1">
        <text>a long-chain fatty acid + ATP + CoA = a long-chain fatty acyl-CoA + AMP + diphosphate</text>
        <dbReference type="Rhea" id="RHEA:15421"/>
        <dbReference type="ChEBI" id="CHEBI:30616"/>
        <dbReference type="ChEBI" id="CHEBI:33019"/>
        <dbReference type="ChEBI" id="CHEBI:57287"/>
        <dbReference type="ChEBI" id="CHEBI:57560"/>
        <dbReference type="ChEBI" id="CHEBI:83139"/>
        <dbReference type="ChEBI" id="CHEBI:456215"/>
        <dbReference type="EC" id="6.2.1.3"/>
    </reaction>
    <physiologicalReaction direction="left-to-right" evidence="1">
        <dbReference type="Rhea" id="RHEA:15422"/>
    </physiologicalReaction>
</comment>
<dbReference type="GO" id="GO:0016020">
    <property type="term" value="C:membrane"/>
    <property type="evidence" value="ECO:0007669"/>
    <property type="project" value="TreeGrafter"/>
</dbReference>
<evidence type="ECO:0000259" key="4">
    <source>
        <dbReference type="Pfam" id="PF13193"/>
    </source>
</evidence>
<dbReference type="Gene3D" id="3.30.300.30">
    <property type="match status" value="1"/>
</dbReference>
<dbReference type="Pfam" id="PF13193">
    <property type="entry name" value="AMP-binding_C"/>
    <property type="match status" value="1"/>
</dbReference>
<proteinExistence type="predicted"/>
<dbReference type="EMBL" id="CP073355">
    <property type="protein sequence ID" value="URA09635.1"/>
    <property type="molecule type" value="Genomic_DNA"/>
</dbReference>
<reference evidence="5" key="1">
    <citation type="submission" date="2021-04" db="EMBL/GenBank/DDBJ databases">
        <authorList>
            <person name="Postec A."/>
        </authorList>
    </citation>
    <scope>NUCLEOTIDE SEQUENCE</scope>
    <source>
        <strain evidence="5">F1F22</strain>
    </source>
</reference>
<dbReference type="Pfam" id="PF00501">
    <property type="entry name" value="AMP-binding"/>
    <property type="match status" value="1"/>
</dbReference>
<dbReference type="InterPro" id="IPR042099">
    <property type="entry name" value="ANL_N_sf"/>
</dbReference>
<keyword evidence="6" id="KW-1185">Reference proteome</keyword>
<dbReference type="Gene3D" id="3.40.50.12780">
    <property type="entry name" value="N-terminal domain of ligase-like"/>
    <property type="match status" value="1"/>
</dbReference>
<keyword evidence="2" id="KW-0472">Membrane</keyword>
<dbReference type="GO" id="GO:0004467">
    <property type="term" value="F:long-chain fatty acid-CoA ligase activity"/>
    <property type="evidence" value="ECO:0007669"/>
    <property type="project" value="UniProtKB-EC"/>
</dbReference>
<dbReference type="InterPro" id="IPR000873">
    <property type="entry name" value="AMP-dep_synth/lig_dom"/>
</dbReference>
<organism evidence="5 6">
    <name type="scientific">Thermospira aquatica</name>
    <dbReference type="NCBI Taxonomy" id="2828656"/>
    <lineage>
        <taxon>Bacteria</taxon>
        <taxon>Pseudomonadati</taxon>
        <taxon>Spirochaetota</taxon>
        <taxon>Spirochaetia</taxon>
        <taxon>Brevinematales</taxon>
        <taxon>Thermospiraceae</taxon>
        <taxon>Thermospira</taxon>
    </lineage>
</organism>
<name>A0AAX3BBN0_9SPIR</name>
<keyword evidence="2" id="KW-1133">Transmembrane helix</keyword>
<sequence>MPRYPGKPKNLSTLREIITFIDESLAGHTAFINSSPETFPSMDYLQVKNTVLDLVQALLSLDVNKGDKIALLSENRTEWALVYLAAVCMGCVIVPLDILLTPQELENLIKDSQAKILFVSASQKDRFPSQESLPVKHIVVFDPIDETRALQEKKEAQDLLTKLLGLSILPSKISKTLSLHKQELVLTDKCEVLFREERVLDFLVLVTAGKHIRSENCSNPLDNIPLSPDDPAALIYTSGTTGKPKAVLLTQYNLASNVDDIQMHELFAPEFRWVTLLPLHHTFPTMGGLLVPFVTRGTIRFVASLRSDVIINAFKETRVNCIIIVPLFLEKIYKNILKTVKEKNFIVRFIFKTLFNFSHFVYKWTHLNPGKILFHNVREKLGLSELKFFISGGGPIAKEILIGLNSLGIYVAQGYGLSETSPVLTCSNLTVNKFGSVGFPLKRVELRIDNPDKRGHGEILARGPNIMKGYLNNPEETAKVIESEGWFHTGDIGFIDKQGFLWITGRLKNIIVTSGGKNIYPEELENLLAQSEYIAEVAVIGRKDWESRGEVPYAIIYPNLETIKLLSDQQEKNFDEDSLYELFSQEIKRLTADLPLYKKIADFELIYEELPKTSSKKIKRFLLEASKPFQKKK</sequence>